<keyword evidence="3 5" id="KW-1133">Transmembrane helix</keyword>
<feature type="domain" description="Major facilitator superfamily (MFS) profile" evidence="6">
    <location>
        <begin position="1"/>
        <end position="392"/>
    </location>
</feature>
<organism evidence="7 8">
    <name type="scientific">Pristionchus mayeri</name>
    <dbReference type="NCBI Taxonomy" id="1317129"/>
    <lineage>
        <taxon>Eukaryota</taxon>
        <taxon>Metazoa</taxon>
        <taxon>Ecdysozoa</taxon>
        <taxon>Nematoda</taxon>
        <taxon>Chromadorea</taxon>
        <taxon>Rhabditida</taxon>
        <taxon>Rhabditina</taxon>
        <taxon>Diplogasteromorpha</taxon>
        <taxon>Diplogasteroidea</taxon>
        <taxon>Neodiplogasteridae</taxon>
        <taxon>Pristionchus</taxon>
    </lineage>
</organism>
<dbReference type="PANTHER" id="PTHR11662:SF405">
    <property type="entry name" value="PROTEIN CBG12249"/>
    <property type="match status" value="1"/>
</dbReference>
<keyword evidence="2 5" id="KW-0812">Transmembrane</keyword>
<dbReference type="InterPro" id="IPR020846">
    <property type="entry name" value="MFS_dom"/>
</dbReference>
<keyword evidence="4 5" id="KW-0472">Membrane</keyword>
<feature type="transmembrane region" description="Helical" evidence="5">
    <location>
        <begin position="46"/>
        <end position="68"/>
    </location>
</feature>
<name>A0AAN4ZDK9_9BILA</name>
<feature type="transmembrane region" description="Helical" evidence="5">
    <location>
        <begin position="300"/>
        <end position="332"/>
    </location>
</feature>
<feature type="transmembrane region" description="Helical" evidence="5">
    <location>
        <begin position="14"/>
        <end position="34"/>
    </location>
</feature>
<dbReference type="InterPro" id="IPR011701">
    <property type="entry name" value="MFS"/>
</dbReference>
<dbReference type="Gene3D" id="1.20.1250.20">
    <property type="entry name" value="MFS general substrate transporter like domains"/>
    <property type="match status" value="2"/>
</dbReference>
<dbReference type="EMBL" id="BTRK01000002">
    <property type="protein sequence ID" value="GMR38836.1"/>
    <property type="molecule type" value="Genomic_DNA"/>
</dbReference>
<dbReference type="GO" id="GO:0006820">
    <property type="term" value="P:monoatomic anion transport"/>
    <property type="evidence" value="ECO:0007669"/>
    <property type="project" value="TreeGrafter"/>
</dbReference>
<evidence type="ECO:0000256" key="3">
    <source>
        <dbReference type="ARBA" id="ARBA00022989"/>
    </source>
</evidence>
<dbReference type="FunFam" id="1.20.1250.20:FF:000355">
    <property type="entry name" value="SLC (SoLute Carrier) homolog"/>
    <property type="match status" value="1"/>
</dbReference>
<dbReference type="Pfam" id="PF07690">
    <property type="entry name" value="MFS_1"/>
    <property type="match status" value="1"/>
</dbReference>
<dbReference type="AlphaFoldDB" id="A0AAN4ZDK9"/>
<feature type="transmembrane region" description="Helical" evidence="5">
    <location>
        <begin position="338"/>
        <end position="359"/>
    </location>
</feature>
<reference evidence="8" key="1">
    <citation type="submission" date="2022-10" db="EMBL/GenBank/DDBJ databases">
        <title>Genome assembly of Pristionchus species.</title>
        <authorList>
            <person name="Yoshida K."/>
            <person name="Sommer R.J."/>
        </authorList>
    </citation>
    <scope>NUCLEOTIDE SEQUENCE [LARGE SCALE GENOMIC DNA]</scope>
    <source>
        <strain evidence="8">RS5460</strain>
    </source>
</reference>
<feature type="transmembrane region" description="Helical" evidence="5">
    <location>
        <begin position="194"/>
        <end position="215"/>
    </location>
</feature>
<keyword evidence="8" id="KW-1185">Reference proteome</keyword>
<evidence type="ECO:0000313" key="8">
    <source>
        <dbReference type="Proteomes" id="UP001328107"/>
    </source>
</evidence>
<feature type="non-terminal residue" evidence="7">
    <location>
        <position position="400"/>
    </location>
</feature>
<feature type="transmembrane region" description="Helical" evidence="5">
    <location>
        <begin position="366"/>
        <end position="387"/>
    </location>
</feature>
<dbReference type="FunFam" id="1.20.1250.20:FF:000941">
    <property type="entry name" value="Uncharacterized protein"/>
    <property type="match status" value="1"/>
</dbReference>
<evidence type="ECO:0000313" key="7">
    <source>
        <dbReference type="EMBL" id="GMR38836.1"/>
    </source>
</evidence>
<evidence type="ECO:0000259" key="6">
    <source>
        <dbReference type="PROSITE" id="PS50850"/>
    </source>
</evidence>
<accession>A0AAN4ZDK9</accession>
<feature type="non-terminal residue" evidence="7">
    <location>
        <position position="1"/>
    </location>
</feature>
<evidence type="ECO:0000256" key="2">
    <source>
        <dbReference type="ARBA" id="ARBA00022692"/>
    </source>
</evidence>
<dbReference type="GO" id="GO:0016020">
    <property type="term" value="C:membrane"/>
    <property type="evidence" value="ECO:0007669"/>
    <property type="project" value="UniProtKB-SubCell"/>
</dbReference>
<comment type="caution">
    <text evidence="7">The sequence shown here is derived from an EMBL/GenBank/DDBJ whole genome shotgun (WGS) entry which is preliminary data.</text>
</comment>
<gene>
    <name evidence="7" type="ORF">PMAYCL1PPCAC_09031</name>
</gene>
<feature type="transmembrane region" description="Helical" evidence="5">
    <location>
        <begin position="274"/>
        <end position="293"/>
    </location>
</feature>
<evidence type="ECO:0000256" key="5">
    <source>
        <dbReference type="SAM" id="Phobius"/>
    </source>
</evidence>
<dbReference type="GO" id="GO:0022857">
    <property type="term" value="F:transmembrane transporter activity"/>
    <property type="evidence" value="ECO:0007669"/>
    <property type="project" value="InterPro"/>
</dbReference>
<proteinExistence type="predicted"/>
<feature type="transmembrane region" description="Helical" evidence="5">
    <location>
        <begin position="137"/>
        <end position="155"/>
    </location>
</feature>
<dbReference type="Proteomes" id="UP001328107">
    <property type="component" value="Unassembled WGS sequence"/>
</dbReference>
<comment type="subcellular location">
    <subcellularLocation>
        <location evidence="1">Membrane</location>
        <topology evidence="1">Multi-pass membrane protein</topology>
    </subcellularLocation>
</comment>
<evidence type="ECO:0000256" key="4">
    <source>
        <dbReference type="ARBA" id="ARBA00023136"/>
    </source>
</evidence>
<evidence type="ECO:0000256" key="1">
    <source>
        <dbReference type="ARBA" id="ARBA00004141"/>
    </source>
</evidence>
<dbReference type="SUPFAM" id="SSF103473">
    <property type="entry name" value="MFS general substrate transporter"/>
    <property type="match status" value="1"/>
</dbReference>
<dbReference type="PROSITE" id="PS50850">
    <property type="entry name" value="MFS"/>
    <property type="match status" value="1"/>
</dbReference>
<dbReference type="InterPro" id="IPR036259">
    <property type="entry name" value="MFS_trans_sf"/>
</dbReference>
<sequence>GFQGDLMWPPARQAMLFSANYYGSLATMLVSGTLADKFGPKRMLTIAISVMTLLTLAGPTLAEMSYWIYYASRVLLGMCEGFVIPCTNAMGGRWFPPNEKSAMAALYTSGNQIAAGSSGLVGAALCKLDLFGGWRAIFYLFGGIGIIWFLVWWFVVSDHPSENRWIRAEEAEYLEGRVAAKTKNDASIPWKSILLAREVYACLLCNFTFSFLVSINQNLLPLYFKEELRLPISMNGLYTVVPFLTQLIMKNLLASVADNLKSAGTMSPTRVVKLFQATASFGTAILLVCMALFPSCHRPWLAAVILFFYGIFFAGGICGFFTSLISIAPAYAGTLTSISMGCGQLASIIATSTVAAITYQGWPHKWLLVFSIGAILQVLTGTFFLVFGTGEPADWGRIEQ</sequence>
<dbReference type="PANTHER" id="PTHR11662">
    <property type="entry name" value="SOLUTE CARRIER FAMILY 17"/>
    <property type="match status" value="1"/>
</dbReference>
<dbReference type="InterPro" id="IPR050382">
    <property type="entry name" value="MFS_Na/Anion_cotransporter"/>
</dbReference>
<protein>
    <recommendedName>
        <fullName evidence="6">Major facilitator superfamily (MFS) profile domain-containing protein</fullName>
    </recommendedName>
</protein>